<dbReference type="EMBL" id="BPVZ01000031">
    <property type="protein sequence ID" value="GKV10035.1"/>
    <property type="molecule type" value="Genomic_DNA"/>
</dbReference>
<comment type="caution">
    <text evidence="1">The sequence shown here is derived from an EMBL/GenBank/DDBJ whole genome shotgun (WGS) entry which is preliminary data.</text>
</comment>
<gene>
    <name evidence="1" type="ORF">SLEP1_g21461</name>
</gene>
<reference evidence="1 2" key="1">
    <citation type="journal article" date="2021" name="Commun. Biol.">
        <title>The genome of Shorea leprosula (Dipterocarpaceae) highlights the ecological relevance of drought in aseasonal tropical rainforests.</title>
        <authorList>
            <person name="Ng K.K.S."/>
            <person name="Kobayashi M.J."/>
            <person name="Fawcett J.A."/>
            <person name="Hatakeyama M."/>
            <person name="Paape T."/>
            <person name="Ng C.H."/>
            <person name="Ang C.C."/>
            <person name="Tnah L.H."/>
            <person name="Lee C.T."/>
            <person name="Nishiyama T."/>
            <person name="Sese J."/>
            <person name="O'Brien M.J."/>
            <person name="Copetti D."/>
            <person name="Mohd Noor M.I."/>
            <person name="Ong R.C."/>
            <person name="Putra M."/>
            <person name="Sireger I.Z."/>
            <person name="Indrioko S."/>
            <person name="Kosugi Y."/>
            <person name="Izuno A."/>
            <person name="Isagi Y."/>
            <person name="Lee S.L."/>
            <person name="Shimizu K.K."/>
        </authorList>
    </citation>
    <scope>NUCLEOTIDE SEQUENCE [LARGE SCALE GENOMIC DNA]</scope>
    <source>
        <strain evidence="1">214</strain>
    </source>
</reference>
<sequence length="254" mass="28305">MAGRTTLVSSMLSIIPNFYMQTMWLPSSVQKEIGRISRNFIWGSDGQKKLHLISWETICQPKKQGGLGLKSAKDANLVAMSKLNWRLHTEEGKVWREVLVKKYKIFNPKTSLPSFGSPIIKSLSKGVDLLQKGIKWIPKDGQHISFWADQWIGQVPLNSIFHGPFPPNTATIPLANALHGGTMNTDTVGYHLNSKIISTIKAIPFPLVNHLHGTFSWKGEANGWFSSASAHRILYSNSNVTTKILSFSNMEACC</sequence>
<name>A0AAV5JGP2_9ROSI</name>
<dbReference type="PANTHER" id="PTHR33116:SF78">
    <property type="entry name" value="OS12G0587133 PROTEIN"/>
    <property type="match status" value="1"/>
</dbReference>
<evidence type="ECO:0000313" key="2">
    <source>
        <dbReference type="Proteomes" id="UP001054252"/>
    </source>
</evidence>
<proteinExistence type="predicted"/>
<dbReference type="PANTHER" id="PTHR33116">
    <property type="entry name" value="REVERSE TRANSCRIPTASE ZINC-BINDING DOMAIN-CONTAINING PROTEIN-RELATED-RELATED"/>
    <property type="match status" value="1"/>
</dbReference>
<accession>A0AAV5JGP2</accession>
<dbReference type="AlphaFoldDB" id="A0AAV5JGP2"/>
<organism evidence="1 2">
    <name type="scientific">Rubroshorea leprosula</name>
    <dbReference type="NCBI Taxonomy" id="152421"/>
    <lineage>
        <taxon>Eukaryota</taxon>
        <taxon>Viridiplantae</taxon>
        <taxon>Streptophyta</taxon>
        <taxon>Embryophyta</taxon>
        <taxon>Tracheophyta</taxon>
        <taxon>Spermatophyta</taxon>
        <taxon>Magnoliopsida</taxon>
        <taxon>eudicotyledons</taxon>
        <taxon>Gunneridae</taxon>
        <taxon>Pentapetalae</taxon>
        <taxon>rosids</taxon>
        <taxon>malvids</taxon>
        <taxon>Malvales</taxon>
        <taxon>Dipterocarpaceae</taxon>
        <taxon>Rubroshorea</taxon>
    </lineage>
</organism>
<protein>
    <submittedName>
        <fullName evidence="1">Uncharacterized protein</fullName>
    </submittedName>
</protein>
<dbReference type="Proteomes" id="UP001054252">
    <property type="component" value="Unassembled WGS sequence"/>
</dbReference>
<evidence type="ECO:0000313" key="1">
    <source>
        <dbReference type="EMBL" id="GKV10035.1"/>
    </source>
</evidence>
<keyword evidence="2" id="KW-1185">Reference proteome</keyword>